<sequence>MENLIKTGLRRKSVLQYCVILLLAIGIISCQQQEIYSQFHELKNAEWAQNDTLVFDIDSAVFDLNTPYRFSIEVTNNVNYPYRNIWFFVSDNLKSDSIFDSTSKEYTLADDFGKWNGSGFATTFQLSLPLYDNFIFARKQNYRVKIQHGMRDEPLNGIEKLGLRIEKMEQ</sequence>
<gene>
    <name evidence="1" type="ORF">GGR21_004207</name>
</gene>
<name>A0A840D021_9BACT</name>
<organism evidence="1 2">
    <name type="scientific">Dysgonomonas hofstadii</name>
    <dbReference type="NCBI Taxonomy" id="637886"/>
    <lineage>
        <taxon>Bacteria</taxon>
        <taxon>Pseudomonadati</taxon>
        <taxon>Bacteroidota</taxon>
        <taxon>Bacteroidia</taxon>
        <taxon>Bacteroidales</taxon>
        <taxon>Dysgonomonadaceae</taxon>
        <taxon>Dysgonomonas</taxon>
    </lineage>
</organism>
<dbReference type="EMBL" id="JACIEP010000027">
    <property type="protein sequence ID" value="MBB4038275.1"/>
    <property type="molecule type" value="Genomic_DNA"/>
</dbReference>
<dbReference type="NCBIfam" id="TIGR03511">
    <property type="entry name" value="GldH_lipo"/>
    <property type="match status" value="1"/>
</dbReference>
<protein>
    <submittedName>
        <fullName evidence="1">Gliding motility-associated lipoprotein GldH</fullName>
    </submittedName>
</protein>
<dbReference type="Proteomes" id="UP000555103">
    <property type="component" value="Unassembled WGS sequence"/>
</dbReference>
<evidence type="ECO:0000313" key="2">
    <source>
        <dbReference type="Proteomes" id="UP000555103"/>
    </source>
</evidence>
<evidence type="ECO:0000313" key="1">
    <source>
        <dbReference type="EMBL" id="MBB4038275.1"/>
    </source>
</evidence>
<accession>A0A840D021</accession>
<dbReference type="PROSITE" id="PS51257">
    <property type="entry name" value="PROKAR_LIPOPROTEIN"/>
    <property type="match status" value="1"/>
</dbReference>
<dbReference type="Pfam" id="PF14109">
    <property type="entry name" value="GldH_lipo"/>
    <property type="match status" value="1"/>
</dbReference>
<dbReference type="RefSeq" id="WP_183309064.1">
    <property type="nucleotide sequence ID" value="NZ_JACIEP010000027.1"/>
</dbReference>
<comment type="caution">
    <text evidence="1">The sequence shown here is derived from an EMBL/GenBank/DDBJ whole genome shotgun (WGS) entry which is preliminary data.</text>
</comment>
<proteinExistence type="predicted"/>
<reference evidence="1 2" key="1">
    <citation type="submission" date="2020-08" db="EMBL/GenBank/DDBJ databases">
        <title>Genomic Encyclopedia of Type Strains, Phase IV (KMG-IV): sequencing the most valuable type-strain genomes for metagenomic binning, comparative biology and taxonomic classification.</title>
        <authorList>
            <person name="Goeker M."/>
        </authorList>
    </citation>
    <scope>NUCLEOTIDE SEQUENCE [LARGE SCALE GENOMIC DNA]</scope>
    <source>
        <strain evidence="1 2">DSM 104969</strain>
    </source>
</reference>
<dbReference type="InterPro" id="IPR020018">
    <property type="entry name" value="Motility-assoc_lipoprot_GldH"/>
</dbReference>
<dbReference type="AlphaFoldDB" id="A0A840D021"/>
<keyword evidence="2" id="KW-1185">Reference proteome</keyword>
<keyword evidence="1" id="KW-0449">Lipoprotein</keyword>